<feature type="compositionally biased region" description="Basic and acidic residues" evidence="1">
    <location>
        <begin position="583"/>
        <end position="594"/>
    </location>
</feature>
<feature type="compositionally biased region" description="Pro residues" evidence="1">
    <location>
        <begin position="291"/>
        <end position="304"/>
    </location>
</feature>
<evidence type="ECO:0000313" key="3">
    <source>
        <dbReference type="Proteomes" id="UP000799429"/>
    </source>
</evidence>
<gene>
    <name evidence="2" type="ORF">M501DRAFT_938107</name>
</gene>
<feature type="region of interest" description="Disordered" evidence="1">
    <location>
        <begin position="262"/>
        <end position="451"/>
    </location>
</feature>
<reference evidence="2" key="1">
    <citation type="journal article" date="2020" name="Stud. Mycol.">
        <title>101 Dothideomycetes genomes: a test case for predicting lifestyles and emergence of pathogens.</title>
        <authorList>
            <person name="Haridas S."/>
            <person name="Albert R."/>
            <person name="Binder M."/>
            <person name="Bloem J."/>
            <person name="Labutti K."/>
            <person name="Salamov A."/>
            <person name="Andreopoulos B."/>
            <person name="Baker S."/>
            <person name="Barry K."/>
            <person name="Bills G."/>
            <person name="Bluhm B."/>
            <person name="Cannon C."/>
            <person name="Castanera R."/>
            <person name="Culley D."/>
            <person name="Daum C."/>
            <person name="Ezra D."/>
            <person name="Gonzalez J."/>
            <person name="Henrissat B."/>
            <person name="Kuo A."/>
            <person name="Liang C."/>
            <person name="Lipzen A."/>
            <person name="Lutzoni F."/>
            <person name="Magnuson J."/>
            <person name="Mondo S."/>
            <person name="Nolan M."/>
            <person name="Ohm R."/>
            <person name="Pangilinan J."/>
            <person name="Park H.-J."/>
            <person name="Ramirez L."/>
            <person name="Alfaro M."/>
            <person name="Sun H."/>
            <person name="Tritt A."/>
            <person name="Yoshinaga Y."/>
            <person name="Zwiers L.-H."/>
            <person name="Turgeon B."/>
            <person name="Goodwin S."/>
            <person name="Spatafora J."/>
            <person name="Crous P."/>
            <person name="Grigoriev I."/>
        </authorList>
    </citation>
    <scope>NUCLEOTIDE SEQUENCE</scope>
    <source>
        <strain evidence="2">CBS 101060</strain>
    </source>
</reference>
<protein>
    <submittedName>
        <fullName evidence="2">Uncharacterized protein</fullName>
    </submittedName>
</protein>
<dbReference type="Proteomes" id="UP000799429">
    <property type="component" value="Unassembled WGS sequence"/>
</dbReference>
<feature type="compositionally biased region" description="Basic and acidic residues" evidence="1">
    <location>
        <begin position="408"/>
        <end position="422"/>
    </location>
</feature>
<organism evidence="2 3">
    <name type="scientific">Patellaria atrata CBS 101060</name>
    <dbReference type="NCBI Taxonomy" id="1346257"/>
    <lineage>
        <taxon>Eukaryota</taxon>
        <taxon>Fungi</taxon>
        <taxon>Dikarya</taxon>
        <taxon>Ascomycota</taxon>
        <taxon>Pezizomycotina</taxon>
        <taxon>Dothideomycetes</taxon>
        <taxon>Dothideomycetes incertae sedis</taxon>
        <taxon>Patellariales</taxon>
        <taxon>Patellariaceae</taxon>
        <taxon>Patellaria</taxon>
    </lineage>
</organism>
<dbReference type="OrthoDB" id="5333304at2759"/>
<sequence length="771" mass="87355">MDRSQAPVYINGNVDTDLEARRQEEFLDKLFKTQDQVFAGKHLRFKLPVPVLQQVAPRSYQHTNGINGTATTALPSATQAPSPHPPNPAYIPQLPVSSQSTPTSIPPRSSGVSIDPVLLTKSDHLIKAEIQLKRQRIEAILKEQVDQKRPHPRDKDIGPELDSRFDLEEIFTKALDLVKPSSGLKSNANRNSPASDSFDENSYYSSRADSWTPEEAGGSAQKPDGDTMEGVIPHNGCVQTPEDTQTMIKASAPLLSSLHAEKLPPEQQSRLDNLEGKPYPREELEEESDYSPPPPETIPTIPPTEDPRLQSGPGRGSGNTPRGSDRQSPVNPGRPVNNPRKRRREDNNSRKASGKRVARSPEVATEPIAEPEIKEEPVSPAPFTSVPEATQARRRAQPQTVDDVEIISPREIRRPVYYREYDEPPPPPPGYRYAYESQPSPTVVREPSRTAYHRVEREDPDLRRVASLQYARRPYSPVAYAPPDPPPQRSASYALIDRPTNQAPIYREASVRPLPARPVRHERSLSPGDHYVRRVQSPLAMAPPPPPPPPPPPRQVIVDEYGNRYYAAPAPPEIRASVAPSTRRPEIDPYLERAQTREQMLRPAYRVLDQQEDEQPVYRMHPPPPRRYIEEPAVEIVDTSPRRHREYSMRPVEAAPPVERRPMVQYEEMPPPREYVQRAYSVRPEVVRREPGAGYVVRHESVQPGREYVRRPEMPPSGYREVSVARAEYVPVPESRYSYAPQPPARRYLDEPVEFVHEPYRVEDRRVSSRY</sequence>
<evidence type="ECO:0000256" key="1">
    <source>
        <dbReference type="SAM" id="MobiDB-lite"/>
    </source>
</evidence>
<feature type="compositionally biased region" description="Polar residues" evidence="1">
    <location>
        <begin position="62"/>
        <end position="81"/>
    </location>
</feature>
<feature type="region of interest" description="Disordered" evidence="1">
    <location>
        <begin position="474"/>
        <end position="594"/>
    </location>
</feature>
<feature type="compositionally biased region" description="Pro residues" evidence="1">
    <location>
        <begin position="541"/>
        <end position="554"/>
    </location>
</feature>
<accession>A0A9P4S6S2</accession>
<proteinExistence type="predicted"/>
<feature type="region of interest" description="Disordered" evidence="1">
    <location>
        <begin position="607"/>
        <end position="633"/>
    </location>
</feature>
<feature type="compositionally biased region" description="Basic and acidic residues" evidence="1">
    <location>
        <begin position="272"/>
        <end position="282"/>
    </location>
</feature>
<feature type="compositionally biased region" description="Low complexity" evidence="1">
    <location>
        <begin position="329"/>
        <end position="338"/>
    </location>
</feature>
<name>A0A9P4S6S2_9PEZI</name>
<dbReference type="EMBL" id="MU006100">
    <property type="protein sequence ID" value="KAF2837181.1"/>
    <property type="molecule type" value="Genomic_DNA"/>
</dbReference>
<comment type="caution">
    <text evidence="2">The sequence shown here is derived from an EMBL/GenBank/DDBJ whole genome shotgun (WGS) entry which is preliminary data.</text>
</comment>
<keyword evidence="3" id="KW-1185">Reference proteome</keyword>
<evidence type="ECO:0000313" key="2">
    <source>
        <dbReference type="EMBL" id="KAF2837181.1"/>
    </source>
</evidence>
<feature type="region of interest" description="Disordered" evidence="1">
    <location>
        <begin position="181"/>
        <end position="240"/>
    </location>
</feature>
<feature type="region of interest" description="Disordered" evidence="1">
    <location>
        <begin position="62"/>
        <end position="90"/>
    </location>
</feature>
<feature type="compositionally biased region" description="Polar residues" evidence="1">
    <location>
        <begin position="318"/>
        <end position="328"/>
    </location>
</feature>
<feature type="compositionally biased region" description="Polar residues" evidence="1">
    <location>
        <begin position="183"/>
        <end position="209"/>
    </location>
</feature>
<dbReference type="AlphaFoldDB" id="A0A9P4S6S2"/>